<feature type="domain" description="Transposase IS110-like N-terminal" evidence="1">
    <location>
        <begin position="8"/>
        <end position="148"/>
    </location>
</feature>
<dbReference type="Pfam" id="PF01548">
    <property type="entry name" value="DEDD_Tnp_IS110"/>
    <property type="match status" value="1"/>
</dbReference>
<gene>
    <name evidence="3" type="ORF">SAMN05216186_1621</name>
</gene>
<evidence type="ECO:0000259" key="2">
    <source>
        <dbReference type="Pfam" id="PF02371"/>
    </source>
</evidence>
<organism evidence="3 4">
    <name type="scientific">Pseudomonas indica</name>
    <dbReference type="NCBI Taxonomy" id="137658"/>
    <lineage>
        <taxon>Bacteria</taxon>
        <taxon>Pseudomonadati</taxon>
        <taxon>Pseudomonadota</taxon>
        <taxon>Gammaproteobacteria</taxon>
        <taxon>Pseudomonadales</taxon>
        <taxon>Pseudomonadaceae</taxon>
        <taxon>Pseudomonas</taxon>
    </lineage>
</organism>
<dbReference type="OrthoDB" id="9795150at2"/>
<dbReference type="RefSeq" id="WP_084339830.1">
    <property type="nucleotide sequence ID" value="NZ_FNFD01000062.1"/>
</dbReference>
<proteinExistence type="predicted"/>
<evidence type="ECO:0000313" key="4">
    <source>
        <dbReference type="Proteomes" id="UP000198706"/>
    </source>
</evidence>
<protein>
    <submittedName>
        <fullName evidence="3">Transposase</fullName>
    </submittedName>
</protein>
<dbReference type="GO" id="GO:0004803">
    <property type="term" value="F:transposase activity"/>
    <property type="evidence" value="ECO:0007669"/>
    <property type="project" value="InterPro"/>
</dbReference>
<evidence type="ECO:0000313" key="3">
    <source>
        <dbReference type="EMBL" id="SDM11247.1"/>
    </source>
</evidence>
<name>A0A1G9QL57_9PSED</name>
<dbReference type="PANTHER" id="PTHR33055">
    <property type="entry name" value="TRANSPOSASE FOR INSERTION SEQUENCE ELEMENT IS1111A"/>
    <property type="match status" value="1"/>
</dbReference>
<dbReference type="InterPro" id="IPR002525">
    <property type="entry name" value="Transp_IS110-like_N"/>
</dbReference>
<evidence type="ECO:0000259" key="1">
    <source>
        <dbReference type="Pfam" id="PF01548"/>
    </source>
</evidence>
<sequence>MNQVPHEIGVDVSKDELVVATYGVGPVVRLANRRAAIRRWLRQLPTGCRIGLEATSIYHLPLAELAHAAGHCVYVLNPRQVARYLGSLRQRGKTDLLDAQGIARFVRNETDQVHPFTPSSPAQRGIASLIHRRHLLVKQRTALRQSCRGEPWLRQAVQPLLAEYRQLLAKLDAELEVLLAQVPGLAGQRQRLQSIAGIGPLVSLALSNRLSQTDYRRSDALVAAFGLDPRPRESGTYQGRRKLSKQGHPEDRRLIYLAAQGACRTGLWQAERTQWAARGLSKTAMNCIIARKLLRIAFAVWRSGKPFDPSLIGKQTCAGT</sequence>
<dbReference type="PANTHER" id="PTHR33055:SF3">
    <property type="entry name" value="PUTATIVE TRANSPOSASE FOR IS117-RELATED"/>
    <property type="match status" value="1"/>
</dbReference>
<dbReference type="InterPro" id="IPR003346">
    <property type="entry name" value="Transposase_20"/>
</dbReference>
<dbReference type="EMBL" id="FNFD01000062">
    <property type="protein sequence ID" value="SDM11247.1"/>
    <property type="molecule type" value="Genomic_DNA"/>
</dbReference>
<dbReference type="Proteomes" id="UP000198706">
    <property type="component" value="Unassembled WGS sequence"/>
</dbReference>
<keyword evidence="4" id="KW-1185">Reference proteome</keyword>
<dbReference type="GO" id="GO:0006313">
    <property type="term" value="P:DNA transposition"/>
    <property type="evidence" value="ECO:0007669"/>
    <property type="project" value="InterPro"/>
</dbReference>
<dbReference type="InterPro" id="IPR047650">
    <property type="entry name" value="Transpos_IS110"/>
</dbReference>
<feature type="domain" description="Transposase IS116/IS110/IS902 C-terminal" evidence="2">
    <location>
        <begin position="190"/>
        <end position="267"/>
    </location>
</feature>
<reference evidence="3 4" key="1">
    <citation type="submission" date="2016-10" db="EMBL/GenBank/DDBJ databases">
        <authorList>
            <person name="de Groot N.N."/>
        </authorList>
    </citation>
    <scope>NUCLEOTIDE SEQUENCE [LARGE SCALE GENOMIC DNA]</scope>
    <source>
        <strain evidence="3 4">JCM 21544</strain>
    </source>
</reference>
<dbReference type="GO" id="GO:0003677">
    <property type="term" value="F:DNA binding"/>
    <property type="evidence" value="ECO:0007669"/>
    <property type="project" value="InterPro"/>
</dbReference>
<dbReference type="AlphaFoldDB" id="A0A1G9QL57"/>
<dbReference type="Pfam" id="PF02371">
    <property type="entry name" value="Transposase_20"/>
    <property type="match status" value="1"/>
</dbReference>
<accession>A0A1G9QL57</accession>